<evidence type="ECO:0000313" key="3">
    <source>
        <dbReference type="Proteomes" id="UP000528457"/>
    </source>
</evidence>
<dbReference type="CDD" id="cd16329">
    <property type="entry name" value="LolA_like"/>
    <property type="match status" value="1"/>
</dbReference>
<dbReference type="Gene3D" id="2.50.20.10">
    <property type="entry name" value="Lipoprotein localisation LolA/LolB/LppX"/>
    <property type="match status" value="1"/>
</dbReference>
<comment type="caution">
    <text evidence="2">The sequence shown here is derived from an EMBL/GenBank/DDBJ whole genome shotgun (WGS) entry which is preliminary data.</text>
</comment>
<accession>A0A7X0MV48</accession>
<dbReference type="RefSeq" id="WP_166850449.1">
    <property type="nucleotide sequence ID" value="NZ_JAAONY010000001.1"/>
</dbReference>
<dbReference type="AlphaFoldDB" id="A0A7X0MV48"/>
<proteinExistence type="predicted"/>
<gene>
    <name evidence="2" type="ORF">HNR48_000988</name>
</gene>
<evidence type="ECO:0000259" key="1">
    <source>
        <dbReference type="Pfam" id="PF17131"/>
    </source>
</evidence>
<dbReference type="InParanoid" id="A0A7X0MV48"/>
<dbReference type="Proteomes" id="UP000528457">
    <property type="component" value="Unassembled WGS sequence"/>
</dbReference>
<reference evidence="2 3" key="1">
    <citation type="submission" date="2020-08" db="EMBL/GenBank/DDBJ databases">
        <title>Genomic Encyclopedia of Type Strains, Phase IV (KMG-IV): sequencing the most valuable type-strain genomes for metagenomic binning, comparative biology and taxonomic classification.</title>
        <authorList>
            <person name="Goeker M."/>
        </authorList>
    </citation>
    <scope>NUCLEOTIDE SEQUENCE [LARGE SCALE GENOMIC DNA]</scope>
    <source>
        <strain evidence="2 3">DSM 22368</strain>
    </source>
</reference>
<sequence length="268" mass="30811">MINWINRFFGTLLLFSVPFTFSESSGTSDAMDIIQRSNLATVYAGDDGRAQARMLIVDKQGRKQMRQFSILRRNVEKGGDQQFLLVFSRPSDVARTSFLVNKHPGRDDDRWLYLPGLDLLKRIAAGDKRTSFVGSTFFYEDISGRDIHADSYEIIQQNEAQWTLKATPKDTSGVEFAYYHISIDKKTLLPIQAEYYDPSGEQYRRLSVRKTTVVQGLPTIVEMKAENLRDGSFSINQMRNIEYSLGIPEAIFSERSLRMPPRKWLQNQ</sequence>
<dbReference type="Pfam" id="PF17131">
    <property type="entry name" value="LolA_like"/>
    <property type="match status" value="1"/>
</dbReference>
<protein>
    <recommendedName>
        <fullName evidence="1">Uncharacterized protein TP-0789 domain-containing protein</fullName>
    </recommendedName>
</protein>
<dbReference type="InterPro" id="IPR033399">
    <property type="entry name" value="TP_0789-like"/>
</dbReference>
<evidence type="ECO:0000313" key="2">
    <source>
        <dbReference type="EMBL" id="MBB6520710.1"/>
    </source>
</evidence>
<feature type="domain" description="Uncharacterized protein TP-0789" evidence="1">
    <location>
        <begin position="79"/>
        <end position="258"/>
    </location>
</feature>
<dbReference type="EMBL" id="JACHHT010000001">
    <property type="protein sequence ID" value="MBB6520710.1"/>
    <property type="molecule type" value="Genomic_DNA"/>
</dbReference>
<name>A0A7X0MV48_9GAMM</name>
<organism evidence="2 3">
    <name type="scientific">Pseudoteredinibacter isoporae</name>
    <dbReference type="NCBI Taxonomy" id="570281"/>
    <lineage>
        <taxon>Bacteria</taxon>
        <taxon>Pseudomonadati</taxon>
        <taxon>Pseudomonadota</taxon>
        <taxon>Gammaproteobacteria</taxon>
        <taxon>Cellvibrionales</taxon>
        <taxon>Cellvibrionaceae</taxon>
        <taxon>Pseudoteredinibacter</taxon>
    </lineage>
</organism>
<keyword evidence="3" id="KW-1185">Reference proteome</keyword>